<dbReference type="InterPro" id="IPR023780">
    <property type="entry name" value="Chromo_domain"/>
</dbReference>
<gene>
    <name evidence="3" type="ORF">BV898_04633</name>
</gene>
<feature type="region of interest" description="Disordered" evidence="1">
    <location>
        <begin position="111"/>
        <end position="144"/>
    </location>
</feature>
<dbReference type="InterPro" id="IPR000953">
    <property type="entry name" value="Chromo/chromo_shadow_dom"/>
</dbReference>
<organism evidence="3 4">
    <name type="scientific">Hypsibius exemplaris</name>
    <name type="common">Freshwater tardigrade</name>
    <dbReference type="NCBI Taxonomy" id="2072580"/>
    <lineage>
        <taxon>Eukaryota</taxon>
        <taxon>Metazoa</taxon>
        <taxon>Ecdysozoa</taxon>
        <taxon>Tardigrada</taxon>
        <taxon>Eutardigrada</taxon>
        <taxon>Parachela</taxon>
        <taxon>Hypsibioidea</taxon>
        <taxon>Hypsibiidae</taxon>
        <taxon>Hypsibius</taxon>
    </lineage>
</organism>
<evidence type="ECO:0000313" key="3">
    <source>
        <dbReference type="EMBL" id="OQV21425.1"/>
    </source>
</evidence>
<dbReference type="CDD" id="cd00024">
    <property type="entry name" value="CD_CSD"/>
    <property type="match status" value="1"/>
</dbReference>
<proteinExistence type="predicted"/>
<dbReference type="PROSITE" id="PS50013">
    <property type="entry name" value="CHROMO_2"/>
    <property type="match status" value="1"/>
</dbReference>
<feature type="compositionally biased region" description="Basic residues" evidence="1">
    <location>
        <begin position="180"/>
        <end position="190"/>
    </location>
</feature>
<comment type="caution">
    <text evidence="3">The sequence shown here is derived from an EMBL/GenBank/DDBJ whole genome shotgun (WGS) entry which is preliminary data.</text>
</comment>
<dbReference type="PANTHER" id="PTHR47240:SF2">
    <property type="entry name" value="CHROMO DOMAIN-CONTAINING PROTEIN LHP1"/>
    <property type="match status" value="1"/>
</dbReference>
<feature type="region of interest" description="Disordered" evidence="1">
    <location>
        <begin position="166"/>
        <end position="290"/>
    </location>
</feature>
<dbReference type="InterPro" id="IPR044251">
    <property type="entry name" value="LHP1-like"/>
</dbReference>
<dbReference type="AlphaFoldDB" id="A0A1W0X1R7"/>
<evidence type="ECO:0000256" key="1">
    <source>
        <dbReference type="SAM" id="MobiDB-lite"/>
    </source>
</evidence>
<accession>A0A1W0X1R7</accession>
<sequence>MARTKRTPCKVVEPTHAGSPLSSIADALAAVGLSKGPPGNGEVCQAEAIIGKRSCAGRKQYLVQWAGVGPEKEISWEPLANVQHLTLFIHAYEAKAKRDRKAALLLRKRKAVEDTEAEDEEESSDEDQPSISNTTPPKRSRPSKIVAAATEVPTFLVQSTPLAVEVTTQKSQTASSKPTASKRSHSKKRGPGTATLAIEPTKTASAHGSGVASTANLAPGRRQPSRTTASQPKKLTPRTVPETPATPSTKTVVAPLGAKSLPVGPSTSGEGVVITNPRRGPGRPKSNGARLAVEAGPSSVVAIDKKTRGRGRPKGSVKRLAVPVKPGASSGKVGIGSLRPVSRVRTRRWVKNAIVEGAKSADAKEEAAVAPAGIFSKGNSQKAIRDKKKVTFPDQVDKATPVNAHVDVDLNNDTYPAGEGPQPAVEAPAVAVTRRMTATPPRRQPIESGSVAELESFKEKVVTIVGISKGIPMGTLLIVFHFRDAEQNWIKAYKLDVVLKVLPAFLATYLLKDTLDALKGLAHVTAQPAAIAEAPVEVATADISAEDAVAVAVHDAEIPNA</sequence>
<dbReference type="EMBL" id="MTYJ01000023">
    <property type="protein sequence ID" value="OQV21425.1"/>
    <property type="molecule type" value="Genomic_DNA"/>
</dbReference>
<name>A0A1W0X1R7_HYPEX</name>
<evidence type="ECO:0000313" key="4">
    <source>
        <dbReference type="Proteomes" id="UP000192578"/>
    </source>
</evidence>
<feature type="compositionally biased region" description="Acidic residues" evidence="1">
    <location>
        <begin position="114"/>
        <end position="128"/>
    </location>
</feature>
<protein>
    <recommendedName>
        <fullName evidence="2">Chromo domain-containing protein</fullName>
    </recommendedName>
</protein>
<dbReference type="Pfam" id="PF00385">
    <property type="entry name" value="Chromo"/>
    <property type="match status" value="1"/>
</dbReference>
<dbReference type="Proteomes" id="UP000192578">
    <property type="component" value="Unassembled WGS sequence"/>
</dbReference>
<feature type="compositionally biased region" description="Polar residues" evidence="1">
    <location>
        <begin position="166"/>
        <end position="179"/>
    </location>
</feature>
<dbReference type="InterPro" id="IPR016197">
    <property type="entry name" value="Chromo-like_dom_sf"/>
</dbReference>
<dbReference type="PANTHER" id="PTHR47240">
    <property type="entry name" value="CHROMO DOMAIN-CONTAINING PROTEIN LHP1"/>
    <property type="match status" value="1"/>
</dbReference>
<keyword evidence="4" id="KW-1185">Reference proteome</keyword>
<dbReference type="Gene3D" id="2.40.50.40">
    <property type="match status" value="1"/>
</dbReference>
<dbReference type="SMART" id="SM00298">
    <property type="entry name" value="CHROMO"/>
    <property type="match status" value="1"/>
</dbReference>
<reference evidence="4" key="1">
    <citation type="submission" date="2017-01" db="EMBL/GenBank/DDBJ databases">
        <title>Comparative genomics of anhydrobiosis in the tardigrade Hypsibius dujardini.</title>
        <authorList>
            <person name="Yoshida Y."/>
            <person name="Koutsovoulos G."/>
            <person name="Laetsch D."/>
            <person name="Stevens L."/>
            <person name="Kumar S."/>
            <person name="Horikawa D."/>
            <person name="Ishino K."/>
            <person name="Komine S."/>
            <person name="Tomita M."/>
            <person name="Blaxter M."/>
            <person name="Arakawa K."/>
        </authorList>
    </citation>
    <scope>NUCLEOTIDE SEQUENCE [LARGE SCALE GENOMIC DNA]</scope>
    <source>
        <strain evidence="4">Z151</strain>
    </source>
</reference>
<evidence type="ECO:0000259" key="2">
    <source>
        <dbReference type="PROSITE" id="PS50013"/>
    </source>
</evidence>
<feature type="compositionally biased region" description="Polar residues" evidence="1">
    <location>
        <begin position="202"/>
        <end position="216"/>
    </location>
</feature>
<dbReference type="GO" id="GO:0031507">
    <property type="term" value="P:heterochromatin formation"/>
    <property type="evidence" value="ECO:0007669"/>
    <property type="project" value="InterPro"/>
</dbReference>
<feature type="domain" description="Chromo" evidence="2">
    <location>
        <begin position="44"/>
        <end position="103"/>
    </location>
</feature>
<dbReference type="SUPFAM" id="SSF54160">
    <property type="entry name" value="Chromo domain-like"/>
    <property type="match status" value="1"/>
</dbReference>